<dbReference type="AlphaFoldDB" id="A0A0W0R0V0"/>
<evidence type="ECO:0000313" key="5">
    <source>
        <dbReference type="Proteomes" id="UP000281170"/>
    </source>
</evidence>
<evidence type="ECO:0000256" key="1">
    <source>
        <dbReference type="SAM" id="SignalP"/>
    </source>
</evidence>
<dbReference type="RefSeq" id="WP_058463074.1">
    <property type="nucleotide sequence ID" value="NZ_CAAAHS010000001.1"/>
</dbReference>
<accession>A0A0W0R0V0</accession>
<gene>
    <name evidence="2" type="ORF">Lade_2018</name>
    <name evidence="3" type="ORF">NCTC12735_00115</name>
</gene>
<protein>
    <submittedName>
        <fullName evidence="2">Uncharacterized protein</fullName>
    </submittedName>
</protein>
<evidence type="ECO:0000313" key="2">
    <source>
        <dbReference type="EMBL" id="KTC64724.1"/>
    </source>
</evidence>
<name>A0A0W0R0V0_9GAMM</name>
<dbReference type="OrthoDB" id="9887070at2"/>
<keyword evidence="1" id="KW-0732">Signal</keyword>
<keyword evidence="3" id="KW-0614">Plasmid</keyword>
<dbReference type="EMBL" id="LR134416">
    <property type="protein sequence ID" value="VEH82861.1"/>
    <property type="molecule type" value="Genomic_DNA"/>
</dbReference>
<evidence type="ECO:0000313" key="3">
    <source>
        <dbReference type="EMBL" id="VEH82861.1"/>
    </source>
</evidence>
<geneLocation type="plasmid" evidence="3 5">
    <name>7</name>
</geneLocation>
<sequence length="169" mass="18426">MKKKLISAIAMIIITSAAHALELHNAVILRHRTWISGSDHKGLVISAHLDNKSQTLSSSTARASTNSVYGVVNANIYTQGSHSYYVNNTSGTYQTYTVDLKLCANSIYCFHDQTHIGVQKGGYFSNNATSYLTCMFSYTGSYRLEATTSISGDTSSSDASRATIYVKRS</sequence>
<reference evidence="2 4" key="1">
    <citation type="submission" date="2015-11" db="EMBL/GenBank/DDBJ databases">
        <title>Identification of large and diverse effector repertoires of 38 Legionella species.</title>
        <authorList>
            <person name="Burstein D."/>
            <person name="Amaro F."/>
            <person name="Zusman T."/>
            <person name="Lifshitz Z."/>
            <person name="Cohen O."/>
            <person name="Gilbert J.A."/>
            <person name="Pupko T."/>
            <person name="Shuman H.A."/>
            <person name="Segal G."/>
        </authorList>
    </citation>
    <scope>NUCLEOTIDE SEQUENCE [LARGE SCALE GENOMIC DNA]</scope>
    <source>
        <strain evidence="2 4">1762-AUS-E</strain>
    </source>
</reference>
<proteinExistence type="predicted"/>
<keyword evidence="4" id="KW-1185">Reference proteome</keyword>
<reference evidence="3 5" key="2">
    <citation type="submission" date="2018-12" db="EMBL/GenBank/DDBJ databases">
        <authorList>
            <consortium name="Pathogen Informatics"/>
        </authorList>
    </citation>
    <scope>NUCLEOTIDE SEQUENCE [LARGE SCALE GENOMIC DNA]</scope>
    <source>
        <strain evidence="3 5">NCTC12735</strain>
        <plasmid evidence="5">7</plasmid>
    </source>
</reference>
<dbReference type="Proteomes" id="UP000281170">
    <property type="component" value="Plasmid 7"/>
</dbReference>
<dbReference type="Proteomes" id="UP000054859">
    <property type="component" value="Unassembled WGS sequence"/>
</dbReference>
<feature type="signal peptide" evidence="1">
    <location>
        <begin position="1"/>
        <end position="20"/>
    </location>
</feature>
<feature type="chain" id="PRO_5036002921" evidence="1">
    <location>
        <begin position="21"/>
        <end position="169"/>
    </location>
</feature>
<dbReference type="PATRIC" id="fig|45056.6.peg.2083"/>
<organism evidence="2 4">
    <name type="scientific">Legionella adelaidensis</name>
    <dbReference type="NCBI Taxonomy" id="45056"/>
    <lineage>
        <taxon>Bacteria</taxon>
        <taxon>Pseudomonadati</taxon>
        <taxon>Pseudomonadota</taxon>
        <taxon>Gammaproteobacteria</taxon>
        <taxon>Legionellales</taxon>
        <taxon>Legionellaceae</taxon>
        <taxon>Legionella</taxon>
    </lineage>
</organism>
<evidence type="ECO:0000313" key="4">
    <source>
        <dbReference type="Proteomes" id="UP000054859"/>
    </source>
</evidence>
<dbReference type="EMBL" id="LNKA01000019">
    <property type="protein sequence ID" value="KTC64724.1"/>
    <property type="molecule type" value="Genomic_DNA"/>
</dbReference>
<dbReference type="KEGG" id="ladl:NCTC12735_00115"/>